<dbReference type="Pfam" id="PF02113">
    <property type="entry name" value="Peptidase_S13"/>
    <property type="match status" value="1"/>
</dbReference>
<keyword evidence="4" id="KW-0645">Protease</keyword>
<dbReference type="STRING" id="331113.SNE_A23600"/>
<dbReference type="HOGENOM" id="CLU_017692_1_2_0"/>
<dbReference type="GO" id="GO:0009002">
    <property type="term" value="F:serine-type D-Ala-D-Ala carboxypeptidase activity"/>
    <property type="evidence" value="ECO:0007669"/>
    <property type="project" value="UniProtKB-EC"/>
</dbReference>
<dbReference type="PANTHER" id="PTHR30023">
    <property type="entry name" value="D-ALANYL-D-ALANINE CARBOXYPEPTIDASE"/>
    <property type="match status" value="1"/>
</dbReference>
<dbReference type="Gene3D" id="3.50.80.20">
    <property type="entry name" value="D-Ala-D-Ala carboxypeptidase C, peptidase S13"/>
    <property type="match status" value="1"/>
</dbReference>
<evidence type="ECO:0000313" key="4">
    <source>
        <dbReference type="EMBL" id="CCB90237.1"/>
    </source>
</evidence>
<dbReference type="GO" id="GO:0000270">
    <property type="term" value="P:peptidoglycan metabolic process"/>
    <property type="evidence" value="ECO:0007669"/>
    <property type="project" value="TreeGrafter"/>
</dbReference>
<sequence length="469" mass="51526">MFRRVIFLLIFAVAAQATSVQDRTAYIQSAIEKTIETADPTAQVGIEVVALNGELSYEKNSNKRYVPGSNVKLFVAAAALDLLGANYQFETRMMTDGKVKKGELVGNCYLVASGDPSLDVAGLEEIIHLMKENGVDRIKGDLILDLSVFDDITQGPGWMWDDTDTYCFSPLNGIILEHNCIQFTVKPGSEAGRPCYVDLYPRCGAISILNRSVTGKGGSNVSVERLYDGRFEVVGSLEIGDEPKEFMQPVREPHAFVADVMKVLFKQNQIVFDGEVKVGMCVKHVKEIGIHRSKPLSEILIPTLKESDNLYADALFKKVGEVRYGAPGSWQKGSRAVRDFLEQKVGLDIGEMIVVDGCGASRYNLVSAHQMVSFLKWVHDKFVYRDALKAALPIGGVDGSLKKRMTAPFLVSKVRAKTGTMTGVSSLCGYLNDEIAFAIFVNGYVKSGREIKGKIEDEICHVLLNSAVE</sequence>
<dbReference type="AlphaFoldDB" id="F8L4I6"/>
<proteinExistence type="inferred from homology"/>
<dbReference type="OrthoDB" id="9802627at2"/>
<comment type="similarity">
    <text evidence="1">Belongs to the peptidase S13 family.</text>
</comment>
<dbReference type="PANTHER" id="PTHR30023:SF0">
    <property type="entry name" value="PENICILLIN-SENSITIVE CARBOXYPEPTIDASE A"/>
    <property type="match status" value="1"/>
</dbReference>
<dbReference type="EMBL" id="FR872582">
    <property type="protein sequence ID" value="CCB90237.1"/>
    <property type="molecule type" value="Genomic_DNA"/>
</dbReference>
<reference evidence="4 5" key="2">
    <citation type="journal article" date="2011" name="Mol. Biol. Evol.">
        <title>Unity in variety--the pan-genome of the Chlamydiae.</title>
        <authorList>
            <person name="Collingro A."/>
            <person name="Tischler P."/>
            <person name="Weinmaier T."/>
            <person name="Penz T."/>
            <person name="Heinz E."/>
            <person name="Brunham R.C."/>
            <person name="Read T.D."/>
            <person name="Bavoil P.M."/>
            <person name="Sachse K."/>
            <person name="Kahane S."/>
            <person name="Friedman M.G."/>
            <person name="Rattei T."/>
            <person name="Myers G.S."/>
            <person name="Horn M."/>
        </authorList>
    </citation>
    <scope>NUCLEOTIDE SEQUENCE [LARGE SCALE GENOMIC DNA]</scope>
    <source>
        <strain evidence="5">ATCC VR-1471 / Z</strain>
    </source>
</reference>
<dbReference type="InterPro" id="IPR000667">
    <property type="entry name" value="Peptidase_S13"/>
</dbReference>
<dbReference type="InterPro" id="IPR012338">
    <property type="entry name" value="Beta-lactam/transpept-like"/>
</dbReference>
<dbReference type="Gene3D" id="3.40.710.10">
    <property type="entry name" value="DD-peptidase/beta-lactamase superfamily"/>
    <property type="match status" value="1"/>
</dbReference>
<evidence type="ECO:0000256" key="2">
    <source>
        <dbReference type="ARBA" id="ARBA00022801"/>
    </source>
</evidence>
<dbReference type="eggNOG" id="COG2027">
    <property type="taxonomic scope" value="Bacteria"/>
</dbReference>
<gene>
    <name evidence="4" type="primary">dacC</name>
    <name evidence="4" type="ordered locus">SNE_A23600</name>
</gene>
<evidence type="ECO:0000256" key="3">
    <source>
        <dbReference type="SAM" id="SignalP"/>
    </source>
</evidence>
<dbReference type="PRINTS" id="PR00922">
    <property type="entry name" value="DADACBPTASE3"/>
</dbReference>
<keyword evidence="5" id="KW-1185">Reference proteome</keyword>
<name>F8L4I6_SIMNZ</name>
<evidence type="ECO:0000256" key="1">
    <source>
        <dbReference type="ARBA" id="ARBA00006096"/>
    </source>
</evidence>
<reference key="1">
    <citation type="journal article" date="2011" name="Mol. Biol. Evol.">
        <title>Unity in variety -- the pan-genome of the Chlamydiae.</title>
        <authorList>
            <person name="Collingro A."/>
            <person name="Tischler P."/>
            <person name="Weinmaier T."/>
            <person name="Penz T."/>
            <person name="Heinz E."/>
            <person name="Brunham R.C."/>
            <person name="Read T.D."/>
            <person name="Bavoil P.M."/>
            <person name="Sachse K."/>
            <person name="Kahane S."/>
            <person name="Friedman M.G."/>
            <person name="Rattei T."/>
            <person name="Myers G.S.A."/>
            <person name="Horn M."/>
        </authorList>
    </citation>
    <scope>NUCLEOTIDE SEQUENCE</scope>
    <source>
        <strain>Z</strain>
    </source>
</reference>
<feature type="chain" id="PRO_5003373976" evidence="3">
    <location>
        <begin position="18"/>
        <end position="469"/>
    </location>
</feature>
<keyword evidence="3" id="KW-0732">Signal</keyword>
<dbReference type="GO" id="GO:0006508">
    <property type="term" value="P:proteolysis"/>
    <property type="evidence" value="ECO:0007669"/>
    <property type="project" value="InterPro"/>
</dbReference>
<dbReference type="RefSeq" id="WP_013944702.1">
    <property type="nucleotide sequence ID" value="NC_015713.1"/>
</dbReference>
<dbReference type="Proteomes" id="UP000000496">
    <property type="component" value="Chromosome gsn.131"/>
</dbReference>
<keyword evidence="4" id="KW-0121">Carboxypeptidase</keyword>
<accession>F8L4I6</accession>
<keyword evidence="2 4" id="KW-0378">Hydrolase</keyword>
<dbReference type="MEROPS" id="S13.001"/>
<feature type="signal peptide" evidence="3">
    <location>
        <begin position="1"/>
        <end position="17"/>
    </location>
</feature>
<evidence type="ECO:0000313" key="5">
    <source>
        <dbReference type="Proteomes" id="UP000000496"/>
    </source>
</evidence>
<dbReference type="NCBIfam" id="TIGR00666">
    <property type="entry name" value="PBP4"/>
    <property type="match status" value="1"/>
</dbReference>
<dbReference type="SUPFAM" id="SSF56601">
    <property type="entry name" value="beta-lactamase/transpeptidase-like"/>
    <property type="match status" value="1"/>
</dbReference>
<dbReference type="EC" id="3.4.16.4" evidence="4"/>
<dbReference type="KEGG" id="sng:SNE_A23600"/>
<protein>
    <submittedName>
        <fullName evidence="4">D-alanyl-D-alanine carboxypeptidase dacC</fullName>
        <ecNumber evidence="4">3.4.16.4</ecNumber>
    </submittedName>
</protein>
<organism evidence="4 5">
    <name type="scientific">Simkania negevensis (strain ATCC VR-1471 / DSM 27360 / Z)</name>
    <dbReference type="NCBI Taxonomy" id="331113"/>
    <lineage>
        <taxon>Bacteria</taxon>
        <taxon>Pseudomonadati</taxon>
        <taxon>Chlamydiota</taxon>
        <taxon>Chlamydiia</taxon>
        <taxon>Parachlamydiales</taxon>
        <taxon>Simkaniaceae</taxon>
        <taxon>Simkania</taxon>
    </lineage>
</organism>